<feature type="domain" description="Disease resistance R13L4/SHOC-2-like LRR" evidence="4">
    <location>
        <begin position="338"/>
        <end position="549"/>
    </location>
</feature>
<feature type="domain" description="Disease resistance protein winged helix" evidence="3">
    <location>
        <begin position="173"/>
        <end position="243"/>
    </location>
</feature>
<gene>
    <name evidence="5" type="ORF">FCM35_KLT17069</name>
</gene>
<accession>A0A833VFW3</accession>
<dbReference type="PANTHER" id="PTHR47186:SF54">
    <property type="entry name" value="DISEASE RESISTANCE RPP13-LIKE PROTEIN 4"/>
    <property type="match status" value="1"/>
</dbReference>
<evidence type="ECO:0000313" key="6">
    <source>
        <dbReference type="Proteomes" id="UP000623129"/>
    </source>
</evidence>
<sequence>MSNHRKEDKLKASTAELVGPLLKRLELAKKQAPTNPEREKFIDQISAEVEEKKNVLDSIGKWDRDLIGYFGKIERNIDYWIDHNYEMTECNKPTVTNLMEILNQSSQHPRANPPKVSTKSRGKAPDLPPEATIIEVGESSNRSHQENELSMVKKAINSVGTKGLCCLYSLANFPEHTILKRRILIYLWIGLGLVSSFENTNRTAEQLGEIFFSRLVKKGVIIPVHTREHNQVIDCCTIKPTIHKQLISACKREQNLMSGICELYDGFNVKGLLNLGEPYLKSTDISGKDDTLLIQLGRWRHIETAAHNGDEENGSEETTLEDHIEVDETDFLKKLGEKVTYLSLRGISRIEEIPESIGKLQHLLILDLRACHNLEKLPQKTMSTLKPKLTRWTSTRESWWFDKLIVLDISECYLLDHMPKWLCELRNLEVLKGFVVSGVRNKTQSCRVSDLSELKKLRKLSIRISSEHLDKEDFSGLKDLDRLLILTIIWRDNKNNSSLSQNNKPNDTIPTYSFPKNLEKLDMRCYPEAEASNLLNPTKLTNLKRLYIRGGKLIKIPYNDKWKVEILRLRFLKNLKTDWVELMGSFENLKYVEYVESPEPENFPKNGDGWIIQKSVTIHEGESVFCYQYRADTPVDITIPSRMLA</sequence>
<comment type="caution">
    <text evidence="5">The sequence shown here is derived from an EMBL/GenBank/DDBJ whole genome shotgun (WGS) entry which is preliminary data.</text>
</comment>
<organism evidence="5 6">
    <name type="scientific">Carex littledalei</name>
    <dbReference type="NCBI Taxonomy" id="544730"/>
    <lineage>
        <taxon>Eukaryota</taxon>
        <taxon>Viridiplantae</taxon>
        <taxon>Streptophyta</taxon>
        <taxon>Embryophyta</taxon>
        <taxon>Tracheophyta</taxon>
        <taxon>Spermatophyta</taxon>
        <taxon>Magnoliopsida</taxon>
        <taxon>Liliopsida</taxon>
        <taxon>Poales</taxon>
        <taxon>Cyperaceae</taxon>
        <taxon>Cyperoideae</taxon>
        <taxon>Cariceae</taxon>
        <taxon>Carex</taxon>
        <taxon>Carex subgen. Euthyceras</taxon>
    </lineage>
</organism>
<evidence type="ECO:0000259" key="3">
    <source>
        <dbReference type="Pfam" id="PF23559"/>
    </source>
</evidence>
<dbReference type="InterPro" id="IPR055414">
    <property type="entry name" value="LRR_R13L4/SHOC2-like"/>
</dbReference>
<reference evidence="5" key="1">
    <citation type="submission" date="2020-01" db="EMBL/GenBank/DDBJ databases">
        <title>Genome sequence of Kobresia littledalei, the first chromosome-level genome in the family Cyperaceae.</title>
        <authorList>
            <person name="Qu G."/>
        </authorList>
    </citation>
    <scope>NUCLEOTIDE SEQUENCE</scope>
    <source>
        <strain evidence="5">C.B.Clarke</strain>
        <tissue evidence="5">Leaf</tissue>
    </source>
</reference>
<dbReference type="InterPro" id="IPR058922">
    <property type="entry name" value="WHD_DRP"/>
</dbReference>
<name>A0A833VFW3_9POAL</name>
<evidence type="ECO:0000313" key="5">
    <source>
        <dbReference type="EMBL" id="KAF3338232.1"/>
    </source>
</evidence>
<proteinExistence type="predicted"/>
<dbReference type="OrthoDB" id="1934998at2759"/>
<dbReference type="Gene3D" id="3.80.10.10">
    <property type="entry name" value="Ribonuclease Inhibitor"/>
    <property type="match status" value="1"/>
</dbReference>
<feature type="region of interest" description="Disordered" evidence="2">
    <location>
        <begin position="105"/>
        <end position="128"/>
    </location>
</feature>
<dbReference type="SUPFAM" id="SSF52047">
    <property type="entry name" value="RNI-like"/>
    <property type="match status" value="1"/>
</dbReference>
<protein>
    <submittedName>
        <fullName evidence="5">Disease resistance RPP13-like protein 4</fullName>
    </submittedName>
</protein>
<dbReference type="Pfam" id="PF23559">
    <property type="entry name" value="WHD_DRP"/>
    <property type="match status" value="1"/>
</dbReference>
<evidence type="ECO:0000256" key="1">
    <source>
        <dbReference type="ARBA" id="ARBA00022737"/>
    </source>
</evidence>
<dbReference type="EMBL" id="SWLB01000005">
    <property type="protein sequence ID" value="KAF3338232.1"/>
    <property type="molecule type" value="Genomic_DNA"/>
</dbReference>
<dbReference type="InterPro" id="IPR032675">
    <property type="entry name" value="LRR_dom_sf"/>
</dbReference>
<dbReference type="AlphaFoldDB" id="A0A833VFW3"/>
<evidence type="ECO:0000256" key="2">
    <source>
        <dbReference type="SAM" id="MobiDB-lite"/>
    </source>
</evidence>
<evidence type="ECO:0000259" key="4">
    <source>
        <dbReference type="Pfam" id="PF23598"/>
    </source>
</evidence>
<dbReference type="Pfam" id="PF23598">
    <property type="entry name" value="LRR_14"/>
    <property type="match status" value="1"/>
</dbReference>
<dbReference type="Proteomes" id="UP000623129">
    <property type="component" value="Unassembled WGS sequence"/>
</dbReference>
<feature type="compositionally biased region" description="Polar residues" evidence="2">
    <location>
        <begin position="105"/>
        <end position="119"/>
    </location>
</feature>
<dbReference type="PANTHER" id="PTHR47186">
    <property type="entry name" value="LEUCINE-RICH REPEAT-CONTAINING PROTEIN 57"/>
    <property type="match status" value="1"/>
</dbReference>
<keyword evidence="1" id="KW-0677">Repeat</keyword>
<keyword evidence="6" id="KW-1185">Reference proteome</keyword>